<feature type="transmembrane region" description="Helical" evidence="7">
    <location>
        <begin position="6"/>
        <end position="24"/>
    </location>
</feature>
<reference evidence="9" key="1">
    <citation type="submission" date="2020-05" db="EMBL/GenBank/DDBJ databases">
        <authorList>
            <person name="Chiriac C."/>
            <person name="Salcher M."/>
            <person name="Ghai R."/>
            <person name="Kavagutti S V."/>
        </authorList>
    </citation>
    <scope>NUCLEOTIDE SEQUENCE</scope>
</reference>
<dbReference type="PANTHER" id="PTHR30151">
    <property type="entry name" value="ALKANE SULFONATE ABC TRANSPORTER-RELATED, MEMBRANE SUBUNIT"/>
    <property type="match status" value="1"/>
</dbReference>
<feature type="transmembrane region" description="Helical" evidence="7">
    <location>
        <begin position="159"/>
        <end position="181"/>
    </location>
</feature>
<dbReference type="EMBL" id="CAFBRY010000064">
    <property type="protein sequence ID" value="CAB5154255.1"/>
    <property type="molecule type" value="Genomic_DNA"/>
</dbReference>
<evidence type="ECO:0000313" key="10">
    <source>
        <dbReference type="EMBL" id="CAB4831322.1"/>
    </source>
</evidence>
<dbReference type="Gene3D" id="1.10.3720.10">
    <property type="entry name" value="MetI-like"/>
    <property type="match status" value="1"/>
</dbReference>
<evidence type="ECO:0000256" key="1">
    <source>
        <dbReference type="ARBA" id="ARBA00004651"/>
    </source>
</evidence>
<feature type="transmembrane region" description="Helical" evidence="7">
    <location>
        <begin position="219"/>
        <end position="236"/>
    </location>
</feature>
<name>A0A6J6SW71_9ZZZZ</name>
<dbReference type="EMBL" id="CAEZYO010000068">
    <property type="protein sequence ID" value="CAB4739034.1"/>
    <property type="molecule type" value="Genomic_DNA"/>
</dbReference>
<evidence type="ECO:0000256" key="7">
    <source>
        <dbReference type="SAM" id="Phobius"/>
    </source>
</evidence>
<dbReference type="GO" id="GO:0005886">
    <property type="term" value="C:plasma membrane"/>
    <property type="evidence" value="ECO:0007669"/>
    <property type="project" value="UniProtKB-SubCell"/>
</dbReference>
<evidence type="ECO:0000256" key="2">
    <source>
        <dbReference type="ARBA" id="ARBA00022448"/>
    </source>
</evidence>
<dbReference type="PANTHER" id="PTHR30151:SF0">
    <property type="entry name" value="ABC TRANSPORTER PERMEASE PROTEIN MJ0413-RELATED"/>
    <property type="match status" value="1"/>
</dbReference>
<accession>A0A6J6SW71</accession>
<feature type="transmembrane region" description="Helical" evidence="7">
    <location>
        <begin position="121"/>
        <end position="138"/>
    </location>
</feature>
<evidence type="ECO:0000256" key="6">
    <source>
        <dbReference type="ARBA" id="ARBA00023136"/>
    </source>
</evidence>
<organism evidence="9">
    <name type="scientific">freshwater metagenome</name>
    <dbReference type="NCBI Taxonomy" id="449393"/>
    <lineage>
        <taxon>unclassified sequences</taxon>
        <taxon>metagenomes</taxon>
        <taxon>ecological metagenomes</taxon>
    </lineage>
</organism>
<feature type="transmembrane region" description="Helical" evidence="7">
    <location>
        <begin position="36"/>
        <end position="58"/>
    </location>
</feature>
<gene>
    <name evidence="9" type="ORF">UFOPK2731_01357</name>
    <name evidence="10" type="ORF">UFOPK3161_01361</name>
    <name evidence="11" type="ORF">UFOPK4427_01298</name>
</gene>
<evidence type="ECO:0000256" key="4">
    <source>
        <dbReference type="ARBA" id="ARBA00022692"/>
    </source>
</evidence>
<dbReference type="AlphaFoldDB" id="A0A6J6SW71"/>
<dbReference type="SUPFAM" id="SSF161098">
    <property type="entry name" value="MetI-like"/>
    <property type="match status" value="1"/>
</dbReference>
<dbReference type="InterPro" id="IPR000515">
    <property type="entry name" value="MetI-like"/>
</dbReference>
<feature type="domain" description="ABC transmembrane type-1" evidence="8">
    <location>
        <begin position="56"/>
        <end position="240"/>
    </location>
</feature>
<keyword evidence="3" id="KW-1003">Cell membrane</keyword>
<keyword evidence="6 7" id="KW-0472">Membrane</keyword>
<keyword evidence="4 7" id="KW-0812">Transmembrane</keyword>
<dbReference type="EMBL" id="CAFABC010000066">
    <property type="protein sequence ID" value="CAB4831322.1"/>
    <property type="molecule type" value="Genomic_DNA"/>
</dbReference>
<dbReference type="InterPro" id="IPR035906">
    <property type="entry name" value="MetI-like_sf"/>
</dbReference>
<proteinExistence type="predicted"/>
<evidence type="ECO:0000313" key="11">
    <source>
        <dbReference type="EMBL" id="CAB5154255.1"/>
    </source>
</evidence>
<evidence type="ECO:0000313" key="9">
    <source>
        <dbReference type="EMBL" id="CAB4739034.1"/>
    </source>
</evidence>
<keyword evidence="5 7" id="KW-1133">Transmembrane helix</keyword>
<feature type="transmembrane region" description="Helical" evidence="7">
    <location>
        <begin position="96"/>
        <end position="115"/>
    </location>
</feature>
<evidence type="ECO:0000256" key="5">
    <source>
        <dbReference type="ARBA" id="ARBA00022989"/>
    </source>
</evidence>
<evidence type="ECO:0000259" key="8">
    <source>
        <dbReference type="PROSITE" id="PS50928"/>
    </source>
</evidence>
<feature type="transmembrane region" description="Helical" evidence="7">
    <location>
        <begin position="187"/>
        <end position="207"/>
    </location>
</feature>
<dbReference type="PROSITE" id="PS50928">
    <property type="entry name" value="ABC_TM1"/>
    <property type="match status" value="1"/>
</dbReference>
<comment type="subcellular location">
    <subcellularLocation>
        <location evidence="1">Cell membrane</location>
        <topology evidence="1">Multi-pass membrane protein</topology>
    </subcellularLocation>
</comment>
<evidence type="ECO:0000256" key="3">
    <source>
        <dbReference type="ARBA" id="ARBA00022475"/>
    </source>
</evidence>
<feature type="transmembrane region" description="Helical" evidence="7">
    <location>
        <begin position="64"/>
        <end position="84"/>
    </location>
</feature>
<keyword evidence="2" id="KW-0813">Transport</keyword>
<dbReference type="GO" id="GO:0055085">
    <property type="term" value="P:transmembrane transport"/>
    <property type="evidence" value="ECO:0007669"/>
    <property type="project" value="InterPro"/>
</dbReference>
<dbReference type="Pfam" id="PF00528">
    <property type="entry name" value="BPD_transp_1"/>
    <property type="match status" value="1"/>
</dbReference>
<sequence length="250" mass="26919">MKSTSFIVNTMLTLLISFCMWEIASTVAGPQYFPHTWIVLPDFISLILSFSFVQNLFVTLSLSLIGFIAGSVCATSIAIAVTLNKSGDLATRGVIDFFRSIPSVVFLPLLIASIGSSARTAVILATFVVTFKLVTYVIRGIHQTETRLIDSAEIMKLPFITKIFLLYLPSTVSIAGTGMRLSASRSFGTIVASGIVAGTPGLGSALLIAESSGNYPRTFSYVIVMGIVGSLIYAGFTKLENQLIHWRISV</sequence>
<protein>
    <submittedName>
        <fullName evidence="9">Unannotated protein</fullName>
    </submittedName>
</protein>